<dbReference type="SUPFAM" id="SSF51735">
    <property type="entry name" value="NAD(P)-binding Rossmann-fold domains"/>
    <property type="match status" value="1"/>
</dbReference>
<name>E1Z6M5_CHLVA</name>
<evidence type="ECO:0000256" key="1">
    <source>
        <dbReference type="ARBA" id="ARBA00011738"/>
    </source>
</evidence>
<dbReference type="InterPro" id="IPR020630">
    <property type="entry name" value="THF_DH/CycHdrlase_cat_dom"/>
</dbReference>
<dbReference type="Pfam" id="PF00763">
    <property type="entry name" value="THF_DHG_CYH"/>
    <property type="match status" value="1"/>
</dbReference>
<dbReference type="STRING" id="554065.E1Z6M5"/>
<dbReference type="InterPro" id="IPR020631">
    <property type="entry name" value="THF_DH/CycHdrlase_NAD-bd_dom"/>
</dbReference>
<feature type="domain" description="Tetrahydrofolate dehydrogenase/cyclohydrolase NAD(P)-binding" evidence="8">
    <location>
        <begin position="141"/>
        <end position="274"/>
    </location>
</feature>
<keyword evidence="3" id="KW-0554">One-carbon metabolism</keyword>
<evidence type="ECO:0000259" key="7">
    <source>
        <dbReference type="Pfam" id="PF00763"/>
    </source>
</evidence>
<dbReference type="AlphaFoldDB" id="E1Z6M5"/>
<dbReference type="Proteomes" id="UP000008141">
    <property type="component" value="Unassembled WGS sequence"/>
</dbReference>
<evidence type="ECO:0000313" key="10">
    <source>
        <dbReference type="Proteomes" id="UP000008141"/>
    </source>
</evidence>
<evidence type="ECO:0000256" key="2">
    <source>
        <dbReference type="ARBA" id="ARBA00012776"/>
    </source>
</evidence>
<evidence type="ECO:0000256" key="5">
    <source>
        <dbReference type="ARBA" id="ARBA00023002"/>
    </source>
</evidence>
<dbReference type="GO" id="GO:0004477">
    <property type="term" value="F:methenyltetrahydrofolate cyclohydrolase activity"/>
    <property type="evidence" value="ECO:0007669"/>
    <property type="project" value="UniProtKB-EC"/>
</dbReference>
<keyword evidence="10" id="KW-1185">Reference proteome</keyword>
<comment type="subunit">
    <text evidence="1">Homodimer.</text>
</comment>
<dbReference type="EMBL" id="GL433837">
    <property type="protein sequence ID" value="EFN58676.1"/>
    <property type="molecule type" value="Genomic_DNA"/>
</dbReference>
<feature type="domain" description="Tetrahydrofolate dehydrogenase/cyclohydrolase catalytic" evidence="7">
    <location>
        <begin position="5"/>
        <end position="120"/>
    </location>
</feature>
<protein>
    <recommendedName>
        <fullName evidence="2">methenyltetrahydrofolate cyclohydrolase</fullName>
        <ecNumber evidence="2">3.5.4.9</ecNumber>
    </recommendedName>
</protein>
<dbReference type="OMA" id="IHPGKDV"/>
<dbReference type="KEGG" id="cvr:CHLNCDRAFT_48501"/>
<reference evidence="9 10" key="1">
    <citation type="journal article" date="2010" name="Plant Cell">
        <title>The Chlorella variabilis NC64A genome reveals adaptation to photosymbiosis, coevolution with viruses, and cryptic sex.</title>
        <authorList>
            <person name="Blanc G."/>
            <person name="Duncan G."/>
            <person name="Agarkova I."/>
            <person name="Borodovsky M."/>
            <person name="Gurnon J."/>
            <person name="Kuo A."/>
            <person name="Lindquist E."/>
            <person name="Lucas S."/>
            <person name="Pangilinan J."/>
            <person name="Polle J."/>
            <person name="Salamov A."/>
            <person name="Terry A."/>
            <person name="Yamada T."/>
            <person name="Dunigan D.D."/>
            <person name="Grigoriev I.V."/>
            <person name="Claverie J.M."/>
            <person name="Van Etten J.L."/>
        </authorList>
    </citation>
    <scope>NUCLEOTIDE SEQUENCE [LARGE SCALE GENOMIC DNA]</scope>
    <source>
        <strain evidence="9 10">NC64A</strain>
    </source>
</reference>
<proteinExistence type="inferred from homology"/>
<evidence type="ECO:0000256" key="6">
    <source>
        <dbReference type="ARBA" id="ARBA00023268"/>
    </source>
</evidence>
<dbReference type="Gene3D" id="3.40.50.720">
    <property type="entry name" value="NAD(P)-binding Rossmann-like Domain"/>
    <property type="match status" value="1"/>
</dbReference>
<dbReference type="InterPro" id="IPR020867">
    <property type="entry name" value="THF_DH/CycHdrlase_CS"/>
</dbReference>
<evidence type="ECO:0000259" key="8">
    <source>
        <dbReference type="Pfam" id="PF02882"/>
    </source>
</evidence>
<dbReference type="GeneID" id="17358270"/>
<dbReference type="InterPro" id="IPR000672">
    <property type="entry name" value="THF_DH/CycHdrlase"/>
</dbReference>
<keyword evidence="6" id="KW-0511">Multifunctional enzyme</keyword>
<dbReference type="PANTHER" id="PTHR48099:SF27">
    <property type="entry name" value="BIFUNCTIONAL PROTEIN FOLD 2"/>
    <property type="match status" value="1"/>
</dbReference>
<organism evidence="10">
    <name type="scientific">Chlorella variabilis</name>
    <name type="common">Green alga</name>
    <dbReference type="NCBI Taxonomy" id="554065"/>
    <lineage>
        <taxon>Eukaryota</taxon>
        <taxon>Viridiplantae</taxon>
        <taxon>Chlorophyta</taxon>
        <taxon>core chlorophytes</taxon>
        <taxon>Trebouxiophyceae</taxon>
        <taxon>Chlorellales</taxon>
        <taxon>Chlorellaceae</taxon>
        <taxon>Chlorella clade</taxon>
        <taxon>Chlorella</taxon>
    </lineage>
</organism>
<dbReference type="FunFam" id="3.40.50.10860:FF:000005">
    <property type="entry name" value="C-1-tetrahydrofolate synthase, cytoplasmic, putative"/>
    <property type="match status" value="1"/>
</dbReference>
<keyword evidence="5" id="KW-0560">Oxidoreductase</keyword>
<dbReference type="Gene3D" id="3.40.50.10860">
    <property type="entry name" value="Leucine Dehydrogenase, chain A, domain 1"/>
    <property type="match status" value="1"/>
</dbReference>
<dbReference type="InterPro" id="IPR036291">
    <property type="entry name" value="NAD(P)-bd_dom_sf"/>
</dbReference>
<keyword evidence="4" id="KW-0378">Hydrolase</keyword>
<dbReference type="EC" id="3.5.4.9" evidence="2"/>
<evidence type="ECO:0000256" key="4">
    <source>
        <dbReference type="ARBA" id="ARBA00022801"/>
    </source>
</evidence>
<gene>
    <name evidence="9" type="ORF">CHLNCDRAFT_48501</name>
</gene>
<dbReference type="PROSITE" id="PS00767">
    <property type="entry name" value="THF_DHG_CYH_2"/>
    <property type="match status" value="1"/>
</dbReference>
<dbReference type="RefSeq" id="XP_005850778.1">
    <property type="nucleotide sequence ID" value="XM_005850716.1"/>
</dbReference>
<dbReference type="InParanoid" id="E1Z6M5"/>
<evidence type="ECO:0000256" key="3">
    <source>
        <dbReference type="ARBA" id="ARBA00022563"/>
    </source>
</evidence>
<dbReference type="GO" id="GO:0005829">
    <property type="term" value="C:cytosol"/>
    <property type="evidence" value="ECO:0007669"/>
    <property type="project" value="TreeGrafter"/>
</dbReference>
<dbReference type="eggNOG" id="KOG0089">
    <property type="taxonomic scope" value="Eukaryota"/>
</dbReference>
<evidence type="ECO:0000313" key="9">
    <source>
        <dbReference type="EMBL" id="EFN58676.1"/>
    </source>
</evidence>
<dbReference type="SUPFAM" id="SSF53223">
    <property type="entry name" value="Aminoacid dehydrogenase-like, N-terminal domain"/>
    <property type="match status" value="1"/>
</dbReference>
<dbReference type="Pfam" id="PF02882">
    <property type="entry name" value="THF_DHG_CYH_C"/>
    <property type="match status" value="1"/>
</dbReference>
<dbReference type="OrthoDB" id="5126881at2759"/>
<dbReference type="PRINTS" id="PR00085">
    <property type="entry name" value="THFDHDRGNASE"/>
</dbReference>
<accession>E1Z6M5</accession>
<dbReference type="GO" id="GO:0004488">
    <property type="term" value="F:methylenetetrahydrofolate dehydrogenase (NADP+) activity"/>
    <property type="evidence" value="ECO:0007669"/>
    <property type="project" value="InterPro"/>
</dbReference>
<dbReference type="InterPro" id="IPR046346">
    <property type="entry name" value="Aminoacid_DH-like_N_sf"/>
</dbReference>
<dbReference type="PANTHER" id="PTHR48099">
    <property type="entry name" value="C-1-TETRAHYDROFOLATE SYNTHASE, CYTOPLASMIC-RELATED"/>
    <property type="match status" value="1"/>
</dbReference>
<dbReference type="HAMAP" id="MF_01576">
    <property type="entry name" value="THF_DHG_CYH"/>
    <property type="match status" value="1"/>
</dbReference>
<dbReference type="GO" id="GO:0035999">
    <property type="term" value="P:tetrahydrofolate interconversion"/>
    <property type="evidence" value="ECO:0007669"/>
    <property type="project" value="TreeGrafter"/>
</dbReference>
<dbReference type="CDD" id="cd01080">
    <property type="entry name" value="NAD_bind_m-THF_DH_Cyclohyd"/>
    <property type="match status" value="1"/>
</dbReference>
<sequence>MARVLDGRAVATTWQEELARDVRDVYAKGGRPPGLGVILVGSRPDSLLYVTRKREACERVGMFAEVRQLSGSVTQRQLETAVAALCADPRIDGVLVQLPLPRHIDEEAIIENFDPQKDVDGFHPLNMGRILMRGRAARFIPCTALGVIELLQRSSVAVRGKSVVVMGDSNIVGMPLAMLFRDAGAATQDLPSITRTGDILVVAVGYPQLVKREWVKPGAVVIDVGVNVQPWHVVGDVDFWDVAEVASALTPVPGGVGPMTIAAVLHNTVQAARYNLGLASYAP</sequence>